<dbReference type="EMBL" id="KN822983">
    <property type="protein sequence ID" value="KIO29441.1"/>
    <property type="molecule type" value="Genomic_DNA"/>
</dbReference>
<accession>A0A0C3QN68</accession>
<evidence type="ECO:0000313" key="2">
    <source>
        <dbReference type="EMBL" id="KIO29441.1"/>
    </source>
</evidence>
<dbReference type="GO" id="GO:0002181">
    <property type="term" value="P:cytoplasmic translation"/>
    <property type="evidence" value="ECO:0007669"/>
    <property type="project" value="TreeGrafter"/>
</dbReference>
<feature type="non-terminal residue" evidence="2">
    <location>
        <position position="76"/>
    </location>
</feature>
<dbReference type="InterPro" id="IPR005721">
    <property type="entry name" value="Ribosomal_uL22_euk/arc"/>
</dbReference>
<reference evidence="3" key="2">
    <citation type="submission" date="2015-01" db="EMBL/GenBank/DDBJ databases">
        <title>Evolutionary Origins and Diversification of the Mycorrhizal Mutualists.</title>
        <authorList>
            <consortium name="DOE Joint Genome Institute"/>
            <consortium name="Mycorrhizal Genomics Consortium"/>
            <person name="Kohler A."/>
            <person name="Kuo A."/>
            <person name="Nagy L.G."/>
            <person name="Floudas D."/>
            <person name="Copeland A."/>
            <person name="Barry K.W."/>
            <person name="Cichocki N."/>
            <person name="Veneault-Fourrey C."/>
            <person name="LaButti K."/>
            <person name="Lindquist E.A."/>
            <person name="Lipzen A."/>
            <person name="Lundell T."/>
            <person name="Morin E."/>
            <person name="Murat C."/>
            <person name="Riley R."/>
            <person name="Ohm R."/>
            <person name="Sun H."/>
            <person name="Tunlid A."/>
            <person name="Henrissat B."/>
            <person name="Grigoriev I.V."/>
            <person name="Hibbett D.S."/>
            <person name="Martin F."/>
        </authorList>
    </citation>
    <scope>NUCLEOTIDE SEQUENCE [LARGE SCALE GENOMIC DNA]</scope>
    <source>
        <strain evidence="3">MUT 4182</strain>
    </source>
</reference>
<dbReference type="OrthoDB" id="10254664at2759"/>
<name>A0A0C3QN68_9AGAM</name>
<proteinExistence type="predicted"/>
<evidence type="ECO:0000313" key="3">
    <source>
        <dbReference type="Proteomes" id="UP000054248"/>
    </source>
</evidence>
<protein>
    <submittedName>
        <fullName evidence="2">Uncharacterized protein</fullName>
    </submittedName>
</protein>
<dbReference type="Proteomes" id="UP000054248">
    <property type="component" value="Unassembled WGS sequence"/>
</dbReference>
<gene>
    <name evidence="2" type="ORF">M407DRAFT_58519</name>
</gene>
<feature type="region of interest" description="Disordered" evidence="1">
    <location>
        <begin position="54"/>
        <end position="76"/>
    </location>
</feature>
<dbReference type="Gene3D" id="3.90.470.10">
    <property type="entry name" value="Ribosomal protein L22/L17"/>
    <property type="match status" value="1"/>
</dbReference>
<organism evidence="2 3">
    <name type="scientific">Tulasnella calospora MUT 4182</name>
    <dbReference type="NCBI Taxonomy" id="1051891"/>
    <lineage>
        <taxon>Eukaryota</taxon>
        <taxon>Fungi</taxon>
        <taxon>Dikarya</taxon>
        <taxon>Basidiomycota</taxon>
        <taxon>Agaricomycotina</taxon>
        <taxon>Agaricomycetes</taxon>
        <taxon>Cantharellales</taxon>
        <taxon>Tulasnellaceae</taxon>
        <taxon>Tulasnella</taxon>
    </lineage>
</organism>
<keyword evidence="3" id="KW-1185">Reference proteome</keyword>
<dbReference type="PANTHER" id="PTHR11593:SF10">
    <property type="entry name" value="60S RIBOSOMAL PROTEIN L17"/>
    <property type="match status" value="1"/>
</dbReference>
<dbReference type="HOGENOM" id="CLU_083987_4_0_1"/>
<dbReference type="InterPro" id="IPR036394">
    <property type="entry name" value="Ribosomal_uL22_sf"/>
</dbReference>
<dbReference type="GO" id="GO:0022625">
    <property type="term" value="C:cytosolic large ribosomal subunit"/>
    <property type="evidence" value="ECO:0007669"/>
    <property type="project" value="TreeGrafter"/>
</dbReference>
<dbReference type="STRING" id="1051891.A0A0C3QN68"/>
<dbReference type="GO" id="GO:0003735">
    <property type="term" value="F:structural constituent of ribosome"/>
    <property type="evidence" value="ECO:0007669"/>
    <property type="project" value="InterPro"/>
</dbReference>
<feature type="non-terminal residue" evidence="2">
    <location>
        <position position="1"/>
    </location>
</feature>
<dbReference type="SUPFAM" id="SSF54843">
    <property type="entry name" value="Ribosomal protein L22"/>
    <property type="match status" value="1"/>
</dbReference>
<sequence>AAIARGSNVRTSFKNMREVGGAIQGGDYIQAYKYLNAVLEHKDCIPFRRYSGGVGRTAQASKHGTSQGRWPEKSVK</sequence>
<reference evidence="2 3" key="1">
    <citation type="submission" date="2014-04" db="EMBL/GenBank/DDBJ databases">
        <authorList>
            <consortium name="DOE Joint Genome Institute"/>
            <person name="Kuo A."/>
            <person name="Girlanda M."/>
            <person name="Perotto S."/>
            <person name="Kohler A."/>
            <person name="Nagy L.G."/>
            <person name="Floudas D."/>
            <person name="Copeland A."/>
            <person name="Barry K.W."/>
            <person name="Cichocki N."/>
            <person name="Veneault-Fourrey C."/>
            <person name="LaButti K."/>
            <person name="Lindquist E.A."/>
            <person name="Lipzen A."/>
            <person name="Lundell T."/>
            <person name="Morin E."/>
            <person name="Murat C."/>
            <person name="Sun H."/>
            <person name="Tunlid A."/>
            <person name="Henrissat B."/>
            <person name="Grigoriev I.V."/>
            <person name="Hibbett D.S."/>
            <person name="Martin F."/>
            <person name="Nordberg H.P."/>
            <person name="Cantor M.N."/>
            <person name="Hua S.X."/>
        </authorList>
    </citation>
    <scope>NUCLEOTIDE SEQUENCE [LARGE SCALE GENOMIC DNA]</scope>
    <source>
        <strain evidence="2 3">MUT 4182</strain>
    </source>
</reference>
<dbReference type="PANTHER" id="PTHR11593">
    <property type="entry name" value="60S RIBOSOMAL PROTEIN L17"/>
    <property type="match status" value="1"/>
</dbReference>
<dbReference type="AlphaFoldDB" id="A0A0C3QN68"/>
<evidence type="ECO:0000256" key="1">
    <source>
        <dbReference type="SAM" id="MobiDB-lite"/>
    </source>
</evidence>
<feature type="compositionally biased region" description="Polar residues" evidence="1">
    <location>
        <begin position="58"/>
        <end position="68"/>
    </location>
</feature>